<evidence type="ECO:0000256" key="4">
    <source>
        <dbReference type="PROSITE-ProRule" id="PRU00335"/>
    </source>
</evidence>
<name>A0A6P2BR97_9ACTN</name>
<evidence type="ECO:0000259" key="5">
    <source>
        <dbReference type="PROSITE" id="PS50977"/>
    </source>
</evidence>
<dbReference type="Proteomes" id="UP000460272">
    <property type="component" value="Unassembled WGS sequence"/>
</dbReference>
<dbReference type="Gene3D" id="1.10.10.60">
    <property type="entry name" value="Homeodomain-like"/>
    <property type="match status" value="1"/>
</dbReference>
<feature type="DNA-binding region" description="H-T-H motif" evidence="4">
    <location>
        <begin position="36"/>
        <end position="55"/>
    </location>
</feature>
<keyword evidence="1" id="KW-0805">Transcription regulation</keyword>
<keyword evidence="7" id="KW-1185">Reference proteome</keyword>
<dbReference type="RefSeq" id="WP_145860307.1">
    <property type="nucleotide sequence ID" value="NZ_RPFW01000008.1"/>
</dbReference>
<dbReference type="Gene3D" id="1.10.357.10">
    <property type="entry name" value="Tetracycline Repressor, domain 2"/>
    <property type="match status" value="1"/>
</dbReference>
<dbReference type="PROSITE" id="PS50977">
    <property type="entry name" value="HTH_TETR_2"/>
    <property type="match status" value="1"/>
</dbReference>
<sequence>MTSTRSPGRPRSEASRQAILAAAMELAVEVGYAGLTIEGIAARAGVGKQTIYRWWPSKADVLLEAGAVKADMYVPVDDLGSYRADLRAFLRASYVVAGHPQFADLLRALMAEAQLDAEFGERFRVSFLERRRDALAVITQRARERGDLTARPDPATVADIVFGTIWYRILATTRPLDEAWADDLIGVLAPDAEPAGAPGGEHGAPR</sequence>
<reference evidence="6 7" key="1">
    <citation type="submission" date="2018-11" db="EMBL/GenBank/DDBJ databases">
        <title>Trebonia kvetii gen.nov., sp.nov., a novel acidophilic actinobacterium, and proposal of the new actinobacterial family Treboniaceae fam. nov.</title>
        <authorList>
            <person name="Rapoport D."/>
            <person name="Sagova-Mareckova M."/>
            <person name="Sedlacek I."/>
            <person name="Provaznik J."/>
            <person name="Kralova S."/>
            <person name="Pavlinic D."/>
            <person name="Benes V."/>
            <person name="Kopecky J."/>
        </authorList>
    </citation>
    <scope>NUCLEOTIDE SEQUENCE [LARGE SCALE GENOMIC DNA]</scope>
    <source>
        <strain evidence="6 7">15Tr583</strain>
    </source>
</reference>
<protein>
    <submittedName>
        <fullName evidence="6">TetR/AcrR family transcriptional regulator</fullName>
    </submittedName>
</protein>
<dbReference type="GO" id="GO:0000976">
    <property type="term" value="F:transcription cis-regulatory region binding"/>
    <property type="evidence" value="ECO:0007669"/>
    <property type="project" value="TreeGrafter"/>
</dbReference>
<dbReference type="InterPro" id="IPR009057">
    <property type="entry name" value="Homeodomain-like_sf"/>
</dbReference>
<gene>
    <name evidence="6" type="ORF">EAS64_35510</name>
</gene>
<dbReference type="PANTHER" id="PTHR30055">
    <property type="entry name" value="HTH-TYPE TRANSCRIPTIONAL REGULATOR RUTR"/>
    <property type="match status" value="1"/>
</dbReference>
<dbReference type="GO" id="GO:0003700">
    <property type="term" value="F:DNA-binding transcription factor activity"/>
    <property type="evidence" value="ECO:0007669"/>
    <property type="project" value="TreeGrafter"/>
</dbReference>
<dbReference type="PRINTS" id="PR00455">
    <property type="entry name" value="HTHTETR"/>
</dbReference>
<dbReference type="EMBL" id="RPFW01000008">
    <property type="protein sequence ID" value="TVZ00675.1"/>
    <property type="molecule type" value="Genomic_DNA"/>
</dbReference>
<dbReference type="InterPro" id="IPR011075">
    <property type="entry name" value="TetR_C"/>
</dbReference>
<evidence type="ECO:0000256" key="1">
    <source>
        <dbReference type="ARBA" id="ARBA00023015"/>
    </source>
</evidence>
<keyword evidence="3" id="KW-0804">Transcription</keyword>
<dbReference type="AlphaFoldDB" id="A0A6P2BR97"/>
<dbReference type="OrthoDB" id="9796019at2"/>
<dbReference type="InterPro" id="IPR050109">
    <property type="entry name" value="HTH-type_TetR-like_transc_reg"/>
</dbReference>
<proteinExistence type="predicted"/>
<comment type="caution">
    <text evidence="6">The sequence shown here is derived from an EMBL/GenBank/DDBJ whole genome shotgun (WGS) entry which is preliminary data.</text>
</comment>
<keyword evidence="2 4" id="KW-0238">DNA-binding</keyword>
<dbReference type="Pfam" id="PF00440">
    <property type="entry name" value="TetR_N"/>
    <property type="match status" value="1"/>
</dbReference>
<accession>A0A6P2BR97</accession>
<evidence type="ECO:0000313" key="6">
    <source>
        <dbReference type="EMBL" id="TVZ00675.1"/>
    </source>
</evidence>
<dbReference type="SUPFAM" id="SSF48498">
    <property type="entry name" value="Tetracyclin repressor-like, C-terminal domain"/>
    <property type="match status" value="1"/>
</dbReference>
<evidence type="ECO:0000313" key="7">
    <source>
        <dbReference type="Proteomes" id="UP000460272"/>
    </source>
</evidence>
<evidence type="ECO:0000256" key="3">
    <source>
        <dbReference type="ARBA" id="ARBA00023163"/>
    </source>
</evidence>
<dbReference type="InterPro" id="IPR001647">
    <property type="entry name" value="HTH_TetR"/>
</dbReference>
<feature type="domain" description="HTH tetR-type" evidence="5">
    <location>
        <begin position="13"/>
        <end position="73"/>
    </location>
</feature>
<dbReference type="InterPro" id="IPR036271">
    <property type="entry name" value="Tet_transcr_reg_TetR-rel_C_sf"/>
</dbReference>
<dbReference type="PANTHER" id="PTHR30055:SF148">
    <property type="entry name" value="TETR-FAMILY TRANSCRIPTIONAL REGULATOR"/>
    <property type="match status" value="1"/>
</dbReference>
<dbReference type="SUPFAM" id="SSF46689">
    <property type="entry name" value="Homeodomain-like"/>
    <property type="match status" value="1"/>
</dbReference>
<organism evidence="6 7">
    <name type="scientific">Trebonia kvetii</name>
    <dbReference type="NCBI Taxonomy" id="2480626"/>
    <lineage>
        <taxon>Bacteria</taxon>
        <taxon>Bacillati</taxon>
        <taxon>Actinomycetota</taxon>
        <taxon>Actinomycetes</taxon>
        <taxon>Streptosporangiales</taxon>
        <taxon>Treboniaceae</taxon>
        <taxon>Trebonia</taxon>
    </lineage>
</organism>
<evidence type="ECO:0000256" key="2">
    <source>
        <dbReference type="ARBA" id="ARBA00023125"/>
    </source>
</evidence>
<dbReference type="Pfam" id="PF16859">
    <property type="entry name" value="TetR_C_11"/>
    <property type="match status" value="1"/>
</dbReference>